<evidence type="ECO:0000313" key="1">
    <source>
        <dbReference type="EMBL" id="CAB4545462.1"/>
    </source>
</evidence>
<gene>
    <name evidence="1" type="ORF">UFOPK1446_00675</name>
</gene>
<name>A0A6J6C260_9ZZZZ</name>
<reference evidence="1" key="1">
    <citation type="submission" date="2020-05" db="EMBL/GenBank/DDBJ databases">
        <authorList>
            <person name="Chiriac C."/>
            <person name="Salcher M."/>
            <person name="Ghai R."/>
            <person name="Kavagutti S V."/>
        </authorList>
    </citation>
    <scope>NUCLEOTIDE SEQUENCE</scope>
</reference>
<organism evidence="1">
    <name type="scientific">freshwater metagenome</name>
    <dbReference type="NCBI Taxonomy" id="449393"/>
    <lineage>
        <taxon>unclassified sequences</taxon>
        <taxon>metagenomes</taxon>
        <taxon>ecological metagenomes</taxon>
    </lineage>
</organism>
<proteinExistence type="predicted"/>
<protein>
    <submittedName>
        <fullName evidence="1">Unannotated protein</fullName>
    </submittedName>
</protein>
<dbReference type="AlphaFoldDB" id="A0A6J6C260"/>
<dbReference type="EMBL" id="CAEZSO010000123">
    <property type="protein sequence ID" value="CAB4545462.1"/>
    <property type="molecule type" value="Genomic_DNA"/>
</dbReference>
<accession>A0A6J6C260</accession>
<sequence>MVERPSNLENLTGIATRWFARNDGFTDLYGFAHAANHAQLGGVLLNANGTHQRSATTDSDNGSSVADLVKGQQRIANFEWLHFVRTDRQDSQANA</sequence>